<evidence type="ECO:0000256" key="6">
    <source>
        <dbReference type="ARBA" id="ARBA00023159"/>
    </source>
</evidence>
<evidence type="ECO:0000259" key="11">
    <source>
        <dbReference type="SMART" id="SM00385"/>
    </source>
</evidence>
<evidence type="ECO:0000256" key="1">
    <source>
        <dbReference type="ARBA" id="ARBA00004123"/>
    </source>
</evidence>
<keyword evidence="13" id="KW-1185">Reference proteome</keyword>
<dbReference type="InterPro" id="IPR043198">
    <property type="entry name" value="Cyclin/Ssn8"/>
</dbReference>
<evidence type="ECO:0000256" key="10">
    <source>
        <dbReference type="SAM" id="MobiDB-lite"/>
    </source>
</evidence>
<sequence>MATDFWASSQYKRWIVDRTALKRARAEDLQYVDDPELLDFLEIFFSNLLARVGKKLGLKQRVTATATVFFRRFYLKNSYCETDPFIVIAACCYVAAKAEESPVHIKTVVTEARLVFGSEEFGIKSFPSDNSKLAEMEFYLVDDLECDLVVFHPYRTLMSLCCKENGAVITEPEAGELGHGAHDDSGEGKLELQEPAIQMAWYIINDTYRSSLCLLYPPHMIAIAALYLTLVLHAPTREAIRAQSSNDTSSQPQSRPPSSASSSSNPRRSSRSTPSNPKKPTQDIVGFIAGLNVNIEVVASIAQEIISLYTLWDRYKDDGHDSIARTSFPRDTFRGTKRAAGGGTSTSRSGTPGEESQAPLVVTPSYLVQLLVRMREARLADIAHPPNGRPMAFDKRLERTQNA</sequence>
<keyword evidence="3" id="KW-0678">Repressor</keyword>
<keyword evidence="4" id="KW-0805">Transcription regulation</keyword>
<dbReference type="OrthoDB" id="10266018at2759"/>
<dbReference type="AlphaFoldDB" id="A0A0C3NYJ7"/>
<keyword evidence="8" id="KW-0539">Nucleus</keyword>
<feature type="domain" description="Cyclin-like" evidence="11">
    <location>
        <begin position="47"/>
        <end position="142"/>
    </location>
</feature>
<dbReference type="FunFam" id="1.10.472.10:FF:000076">
    <property type="entry name" value="RNA polymerase II holoenzyme cyclin-like subunit"/>
    <property type="match status" value="1"/>
</dbReference>
<dbReference type="PANTHER" id="PTHR10026">
    <property type="entry name" value="CYCLIN"/>
    <property type="match status" value="1"/>
</dbReference>
<dbReference type="HOGENOM" id="CLU_034754_5_0_1"/>
<dbReference type="STRING" id="745531.A0A0C3NYJ7"/>
<dbReference type="InterPro" id="IPR013763">
    <property type="entry name" value="Cyclin-like_dom"/>
</dbReference>
<evidence type="ECO:0000313" key="12">
    <source>
        <dbReference type="EMBL" id="KIP10539.1"/>
    </source>
</evidence>
<organism evidence="12 13">
    <name type="scientific">Phlebiopsis gigantea (strain 11061_1 CR5-6)</name>
    <name type="common">White-rot fungus</name>
    <name type="synonym">Peniophora gigantea</name>
    <dbReference type="NCBI Taxonomy" id="745531"/>
    <lineage>
        <taxon>Eukaryota</taxon>
        <taxon>Fungi</taxon>
        <taxon>Dikarya</taxon>
        <taxon>Basidiomycota</taxon>
        <taxon>Agaricomycotina</taxon>
        <taxon>Agaricomycetes</taxon>
        <taxon>Polyporales</taxon>
        <taxon>Phanerochaetaceae</taxon>
        <taxon>Phlebiopsis</taxon>
    </lineage>
</organism>
<dbReference type="InterPro" id="IPR036915">
    <property type="entry name" value="Cyclin-like_sf"/>
</dbReference>
<feature type="compositionally biased region" description="Low complexity" evidence="10">
    <location>
        <begin position="248"/>
        <end position="279"/>
    </location>
</feature>
<evidence type="ECO:0000256" key="8">
    <source>
        <dbReference type="ARBA" id="ARBA00023242"/>
    </source>
</evidence>
<dbReference type="GO" id="GO:0016538">
    <property type="term" value="F:cyclin-dependent protein serine/threonine kinase regulator activity"/>
    <property type="evidence" value="ECO:0007669"/>
    <property type="project" value="InterPro"/>
</dbReference>
<dbReference type="GO" id="GO:0005634">
    <property type="term" value="C:nucleus"/>
    <property type="evidence" value="ECO:0007669"/>
    <property type="project" value="UniProtKB-SubCell"/>
</dbReference>
<evidence type="ECO:0000256" key="4">
    <source>
        <dbReference type="ARBA" id="ARBA00023015"/>
    </source>
</evidence>
<dbReference type="SUPFAM" id="SSF47954">
    <property type="entry name" value="Cyclin-like"/>
    <property type="match status" value="2"/>
</dbReference>
<comment type="subcellular location">
    <subcellularLocation>
        <location evidence="1">Nucleus</location>
    </subcellularLocation>
</comment>
<evidence type="ECO:0000256" key="3">
    <source>
        <dbReference type="ARBA" id="ARBA00022491"/>
    </source>
</evidence>
<comment type="similarity">
    <text evidence="2">Belongs to the cyclin family. Cyclin C subfamily.</text>
</comment>
<evidence type="ECO:0000256" key="7">
    <source>
        <dbReference type="ARBA" id="ARBA00023163"/>
    </source>
</evidence>
<proteinExistence type="inferred from homology"/>
<dbReference type="CDD" id="cd20513">
    <property type="entry name" value="CYCLIN_CCNC_rpt1"/>
    <property type="match status" value="1"/>
</dbReference>
<evidence type="ECO:0000256" key="9">
    <source>
        <dbReference type="RuleBase" id="RU000383"/>
    </source>
</evidence>
<protein>
    <recommendedName>
        <fullName evidence="11">Cyclin-like domain-containing protein</fullName>
    </recommendedName>
</protein>
<feature type="region of interest" description="Disordered" evidence="10">
    <location>
        <begin position="333"/>
        <end position="357"/>
    </location>
</feature>
<feature type="region of interest" description="Disordered" evidence="10">
    <location>
        <begin position="241"/>
        <end position="281"/>
    </location>
</feature>
<evidence type="ECO:0000313" key="13">
    <source>
        <dbReference type="Proteomes" id="UP000053257"/>
    </source>
</evidence>
<dbReference type="Proteomes" id="UP000053257">
    <property type="component" value="Unassembled WGS sequence"/>
</dbReference>
<dbReference type="InterPro" id="IPR006671">
    <property type="entry name" value="Cyclin_N"/>
</dbReference>
<dbReference type="GO" id="GO:0006357">
    <property type="term" value="P:regulation of transcription by RNA polymerase II"/>
    <property type="evidence" value="ECO:0007669"/>
    <property type="project" value="InterPro"/>
</dbReference>
<gene>
    <name evidence="12" type="ORF">PHLGIDRAFT_65405</name>
</gene>
<dbReference type="SMART" id="SM00385">
    <property type="entry name" value="CYCLIN"/>
    <property type="match status" value="1"/>
</dbReference>
<keyword evidence="7" id="KW-0804">Transcription</keyword>
<dbReference type="Gene3D" id="1.10.472.10">
    <property type="entry name" value="Cyclin-like"/>
    <property type="match status" value="2"/>
</dbReference>
<keyword evidence="5 9" id="KW-0195">Cyclin</keyword>
<name>A0A0C3NYJ7_PHLG1</name>
<evidence type="ECO:0000256" key="5">
    <source>
        <dbReference type="ARBA" id="ARBA00023127"/>
    </source>
</evidence>
<dbReference type="EMBL" id="KN840453">
    <property type="protein sequence ID" value="KIP10539.1"/>
    <property type="molecule type" value="Genomic_DNA"/>
</dbReference>
<reference evidence="12 13" key="1">
    <citation type="journal article" date="2014" name="PLoS Genet.">
        <title>Analysis of the Phlebiopsis gigantea genome, transcriptome and secretome provides insight into its pioneer colonization strategies of wood.</title>
        <authorList>
            <person name="Hori C."/>
            <person name="Ishida T."/>
            <person name="Igarashi K."/>
            <person name="Samejima M."/>
            <person name="Suzuki H."/>
            <person name="Master E."/>
            <person name="Ferreira P."/>
            <person name="Ruiz-Duenas F.J."/>
            <person name="Held B."/>
            <person name="Canessa P."/>
            <person name="Larrondo L.F."/>
            <person name="Schmoll M."/>
            <person name="Druzhinina I.S."/>
            <person name="Kubicek C.P."/>
            <person name="Gaskell J.A."/>
            <person name="Kersten P."/>
            <person name="St John F."/>
            <person name="Glasner J."/>
            <person name="Sabat G."/>
            <person name="Splinter BonDurant S."/>
            <person name="Syed K."/>
            <person name="Yadav J."/>
            <person name="Mgbeahuruike A.C."/>
            <person name="Kovalchuk A."/>
            <person name="Asiegbu F.O."/>
            <person name="Lackner G."/>
            <person name="Hoffmeister D."/>
            <person name="Rencoret J."/>
            <person name="Gutierrez A."/>
            <person name="Sun H."/>
            <person name="Lindquist E."/>
            <person name="Barry K."/>
            <person name="Riley R."/>
            <person name="Grigoriev I.V."/>
            <person name="Henrissat B."/>
            <person name="Kues U."/>
            <person name="Berka R.M."/>
            <person name="Martinez A.T."/>
            <person name="Covert S.F."/>
            <person name="Blanchette R.A."/>
            <person name="Cullen D."/>
        </authorList>
    </citation>
    <scope>NUCLEOTIDE SEQUENCE [LARGE SCALE GENOMIC DNA]</scope>
    <source>
        <strain evidence="12 13">11061_1 CR5-6</strain>
    </source>
</reference>
<evidence type="ECO:0000256" key="2">
    <source>
        <dbReference type="ARBA" id="ARBA00008638"/>
    </source>
</evidence>
<accession>A0A0C3NYJ7</accession>
<dbReference type="Pfam" id="PF00134">
    <property type="entry name" value="Cyclin_N"/>
    <property type="match status" value="1"/>
</dbReference>
<keyword evidence="6" id="KW-0010">Activator</keyword>